<organism evidence="1 2">
    <name type="scientific">Tilletia indica</name>
    <dbReference type="NCBI Taxonomy" id="43049"/>
    <lineage>
        <taxon>Eukaryota</taxon>
        <taxon>Fungi</taxon>
        <taxon>Dikarya</taxon>
        <taxon>Basidiomycota</taxon>
        <taxon>Ustilaginomycotina</taxon>
        <taxon>Exobasidiomycetes</taxon>
        <taxon>Tilletiales</taxon>
        <taxon>Tilletiaceae</taxon>
        <taxon>Tilletia</taxon>
    </lineage>
</organism>
<proteinExistence type="predicted"/>
<evidence type="ECO:0000313" key="2">
    <source>
        <dbReference type="Proteomes" id="UP000077521"/>
    </source>
</evidence>
<dbReference type="InterPro" id="IPR053354">
    <property type="entry name" value="MGDG_epimerase"/>
</dbReference>
<dbReference type="PANTHER" id="PTHR43558">
    <property type="entry name" value="REDUCTASE, PUTATIVE (AFU_ORTHOLOGUE AFUA_3G10540)-RELATED"/>
    <property type="match status" value="1"/>
</dbReference>
<reference evidence="1" key="1">
    <citation type="submission" date="2016-04" db="EMBL/GenBank/DDBJ databases">
        <authorList>
            <person name="Nguyen H.D."/>
            <person name="Samba Siva P."/>
            <person name="Cullis J."/>
            <person name="Levesque C.A."/>
            <person name="Hambleton S."/>
        </authorList>
    </citation>
    <scope>NUCLEOTIDE SEQUENCE</scope>
    <source>
        <strain evidence="1">DAOMC 236416</strain>
    </source>
</reference>
<comment type="caution">
    <text evidence="1">The sequence shown here is derived from an EMBL/GenBank/DDBJ whole genome shotgun (WGS) entry which is preliminary data.</text>
</comment>
<keyword evidence="2" id="KW-1185">Reference proteome</keyword>
<sequence>MPSRWQLTPIHAEDVIRHNSDLAASNPKDWDRHVLGLRRDVHQEYEKALDFDPDVFHFARPTVDAIPGEKMFDEYRSSTFEMATFDRFRRRFDILTRGILAGLTLPNAVVAGGIVLACLLHEAGDCDRYKDSDIDIFLWGETQQEAAGQSRHIEEVLRSHIHDFSSTYGVMRTINAITFTPTPVAAANGYRSIQVITTLYSSVAEVISLFDLGPVAVAYDGEEVWISPRAMWSFSTGYTPVTDAIRGSSASRILKYAQRGFGLSFPEGDLGDTIRQTIVTQSEHVLATVAQMKTEFAVSELQPRMHGHLLFWVKVGQVGQWTHSLVGLARLAMVWSMACGDSEAERAIIRDVRSSGALYGLYCESTADDVQTNAEAFATMGLLSHAKVHRAVAGKLGIGGGPTQLHTSLDDAISVRMRINVILPLGFSDAVNAISPVSVKRVKAASTCTDEEGNIFELCVWRISRRDDWISTSHGPGAELIRFLKKAAALTTWAVEKVELGAPWSRFNYGKTLISIMDNDVDAACIDAGHFLKWVGSEP</sequence>
<dbReference type="EMBL" id="LWDF02000156">
    <property type="protein sequence ID" value="KAE8255556.1"/>
    <property type="molecule type" value="Genomic_DNA"/>
</dbReference>
<protein>
    <submittedName>
        <fullName evidence="1">Uncharacterized protein</fullName>
    </submittedName>
</protein>
<name>A0A8T8T643_9BASI</name>
<dbReference type="PANTHER" id="PTHR43558:SF6">
    <property type="entry name" value="REDUCTASE, PUTATIVE (AFU_ORTHOLOGUE AFUA_3G10540)-RELATED"/>
    <property type="match status" value="1"/>
</dbReference>
<dbReference type="AlphaFoldDB" id="A0A8T8T643"/>
<dbReference type="Proteomes" id="UP000077521">
    <property type="component" value="Unassembled WGS sequence"/>
</dbReference>
<gene>
    <name evidence="1" type="ORF">A4X13_0g2991</name>
</gene>
<accession>A0A8T8T643</accession>
<evidence type="ECO:0000313" key="1">
    <source>
        <dbReference type="EMBL" id="KAE8255556.1"/>
    </source>
</evidence>
<reference evidence="1" key="2">
    <citation type="journal article" date="2019" name="IMA Fungus">
        <title>Genome sequencing and comparison of five Tilletia species to identify candidate genes for the detection of regulated species infecting wheat.</title>
        <authorList>
            <person name="Nguyen H.D.T."/>
            <person name="Sultana T."/>
            <person name="Kesanakurti P."/>
            <person name="Hambleton S."/>
        </authorList>
    </citation>
    <scope>NUCLEOTIDE SEQUENCE</scope>
    <source>
        <strain evidence="1">DAOMC 236416</strain>
    </source>
</reference>